<feature type="compositionally biased region" description="Basic and acidic residues" evidence="4">
    <location>
        <begin position="406"/>
        <end position="451"/>
    </location>
</feature>
<feature type="domain" description="HMG box" evidence="5">
    <location>
        <begin position="364"/>
        <end position="430"/>
    </location>
</feature>
<dbReference type="PROSITE" id="PS50118">
    <property type="entry name" value="HMG_BOX_2"/>
    <property type="match status" value="2"/>
</dbReference>
<dbReference type="InterPro" id="IPR036910">
    <property type="entry name" value="HMG_box_dom_sf"/>
</dbReference>
<evidence type="ECO:0000313" key="6">
    <source>
        <dbReference type="EMBL" id="CAD7699130.1"/>
    </source>
</evidence>
<proteinExistence type="predicted"/>
<evidence type="ECO:0000256" key="3">
    <source>
        <dbReference type="SAM" id="Coils"/>
    </source>
</evidence>
<feature type="domain" description="HMG box" evidence="5">
    <location>
        <begin position="450"/>
        <end position="515"/>
    </location>
</feature>
<feature type="compositionally biased region" description="Basic residues" evidence="4">
    <location>
        <begin position="1"/>
        <end position="14"/>
    </location>
</feature>
<dbReference type="Pfam" id="PF00505">
    <property type="entry name" value="HMG_box"/>
    <property type="match status" value="2"/>
</dbReference>
<feature type="compositionally biased region" description="Basic and acidic residues" evidence="4">
    <location>
        <begin position="653"/>
        <end position="669"/>
    </location>
</feature>
<dbReference type="PANTHER" id="PTHR48112">
    <property type="entry name" value="HIGH MOBILITY GROUP PROTEIN DSP1"/>
    <property type="match status" value="1"/>
</dbReference>
<evidence type="ECO:0000256" key="4">
    <source>
        <dbReference type="SAM" id="MobiDB-lite"/>
    </source>
</evidence>
<gene>
    <name evidence="6" type="ORF">OSTQU699_LOCUS4489</name>
</gene>
<dbReference type="OrthoDB" id="546542at2759"/>
<feature type="coiled-coil region" evidence="3">
    <location>
        <begin position="493"/>
        <end position="524"/>
    </location>
</feature>
<dbReference type="SUPFAM" id="SSF47095">
    <property type="entry name" value="HMG-box"/>
    <property type="match status" value="2"/>
</dbReference>
<dbReference type="EMBL" id="CAJHUC010000957">
    <property type="protein sequence ID" value="CAD7699130.1"/>
    <property type="molecule type" value="Genomic_DNA"/>
</dbReference>
<keyword evidence="2" id="KW-0539">Nucleus</keyword>
<keyword evidence="3" id="KW-0175">Coiled coil</keyword>
<feature type="compositionally biased region" description="Basic and acidic residues" evidence="4">
    <location>
        <begin position="227"/>
        <end position="239"/>
    </location>
</feature>
<sequence>MVRKVVRTTARRPGGRPGAGPLPAASRRVGAGAKGGPRMQAATAGKKKTPAGRAGGKAKGAGRSQRVRVWWPPTKDKKKTDYSGAYWPAKVIARYEGGCRVEYDNGDTEAVDDENVSPADVPVEFGEETTRLQVREYCEVFNDSPSDPAAWLARIKKVGRGTYTVEFPFHDTSPEVVKEDRVRRARIFETETKKWKAINPNQDWDEGEVTSPVELELLPESELKDALKGKTAKKEEPKLKVSRKGISGVKKVVKPSKPQKPKSKKTGETSRAKAPTPSKAQVVVQEAPQATPAFSVGGGAAPIPAGMQYTQGLQIPPGMVWSGLVPGMRPGSPTMMMMPQTGYTMDAVPETRPPKRKKKDPNAPKKAKSAYIVFMERHRPDLKAEGLENPEIMKRLAEMWHKAAWEEKGDCQKEADKDKERYDSEIKDYKPPPVEPEREVKKRRKDKDAPKKPLSPYILFSKDFREKLDAGVEFTDATRKAAEAWRATDEETRKKYAAKAAELKEDYQKKKVEYKAKKEHESKEAAQRQMMLRTMIPSPGSFALSPSSALTPPQSPLDPQIKEVLSKLDLNKAKVSILRNFTMEAYYLLLDVWRENSPRLGDSIRAYKAHIETRERHDWRAFFVSVFGFEKMHALLRRESATTSDVAKPSQDGAKDEVEGEKTEAVATA</sequence>
<feature type="region of interest" description="Disordered" evidence="4">
    <location>
        <begin position="346"/>
        <end position="369"/>
    </location>
</feature>
<name>A0A8S1IWD6_9CHLO</name>
<keyword evidence="1 2" id="KW-0238">DNA-binding</keyword>
<accession>A0A8S1IWD6</accession>
<organism evidence="6 7">
    <name type="scientific">Ostreobium quekettii</name>
    <dbReference type="NCBI Taxonomy" id="121088"/>
    <lineage>
        <taxon>Eukaryota</taxon>
        <taxon>Viridiplantae</taxon>
        <taxon>Chlorophyta</taxon>
        <taxon>core chlorophytes</taxon>
        <taxon>Ulvophyceae</taxon>
        <taxon>TCBD clade</taxon>
        <taxon>Bryopsidales</taxon>
        <taxon>Ostreobineae</taxon>
        <taxon>Ostreobiaceae</taxon>
        <taxon>Ostreobium</taxon>
    </lineage>
</organism>
<feature type="region of interest" description="Disordered" evidence="4">
    <location>
        <begin position="406"/>
        <end position="454"/>
    </location>
</feature>
<dbReference type="CDD" id="cd00084">
    <property type="entry name" value="HMG-box_SF"/>
    <property type="match status" value="1"/>
</dbReference>
<reference evidence="6" key="1">
    <citation type="submission" date="2020-12" db="EMBL/GenBank/DDBJ databases">
        <authorList>
            <person name="Iha C."/>
        </authorList>
    </citation>
    <scope>NUCLEOTIDE SEQUENCE</scope>
</reference>
<dbReference type="PANTHER" id="PTHR48112:SF22">
    <property type="entry name" value="MITOCHONDRIAL TRANSCRIPTION FACTOR A, ISOFORM B"/>
    <property type="match status" value="1"/>
</dbReference>
<dbReference type="InterPro" id="IPR050342">
    <property type="entry name" value="HMGB"/>
</dbReference>
<feature type="region of interest" description="Disordered" evidence="4">
    <location>
        <begin position="640"/>
        <end position="669"/>
    </location>
</feature>
<dbReference type="Proteomes" id="UP000708148">
    <property type="component" value="Unassembled WGS sequence"/>
</dbReference>
<feature type="DNA-binding region" description="HMG box" evidence="2">
    <location>
        <begin position="450"/>
        <end position="515"/>
    </location>
</feature>
<feature type="region of interest" description="Disordered" evidence="4">
    <location>
        <begin position="227"/>
        <end position="281"/>
    </location>
</feature>
<dbReference type="PRINTS" id="PR00886">
    <property type="entry name" value="HIGHMOBLTY12"/>
</dbReference>
<dbReference type="SMART" id="SM00398">
    <property type="entry name" value="HMG"/>
    <property type="match status" value="2"/>
</dbReference>
<evidence type="ECO:0000256" key="1">
    <source>
        <dbReference type="ARBA" id="ARBA00023125"/>
    </source>
</evidence>
<evidence type="ECO:0000256" key="2">
    <source>
        <dbReference type="PROSITE-ProRule" id="PRU00267"/>
    </source>
</evidence>
<evidence type="ECO:0000313" key="7">
    <source>
        <dbReference type="Proteomes" id="UP000708148"/>
    </source>
</evidence>
<dbReference type="GO" id="GO:0003677">
    <property type="term" value="F:DNA binding"/>
    <property type="evidence" value="ECO:0007669"/>
    <property type="project" value="UniProtKB-UniRule"/>
</dbReference>
<feature type="DNA-binding region" description="HMG box" evidence="2">
    <location>
        <begin position="364"/>
        <end position="430"/>
    </location>
</feature>
<dbReference type="Gene3D" id="1.10.30.10">
    <property type="entry name" value="High mobility group box domain"/>
    <property type="match status" value="2"/>
</dbReference>
<keyword evidence="7" id="KW-1185">Reference proteome</keyword>
<evidence type="ECO:0000259" key="5">
    <source>
        <dbReference type="PROSITE" id="PS50118"/>
    </source>
</evidence>
<protein>
    <recommendedName>
        <fullName evidence="5">HMG box domain-containing protein</fullName>
    </recommendedName>
</protein>
<comment type="caution">
    <text evidence="6">The sequence shown here is derived from an EMBL/GenBank/DDBJ whole genome shotgun (WGS) entry which is preliminary data.</text>
</comment>
<feature type="compositionally biased region" description="Basic residues" evidence="4">
    <location>
        <begin position="251"/>
        <end position="264"/>
    </location>
</feature>
<dbReference type="GO" id="GO:0005634">
    <property type="term" value="C:nucleus"/>
    <property type="evidence" value="ECO:0007669"/>
    <property type="project" value="UniProtKB-UniRule"/>
</dbReference>
<feature type="compositionally biased region" description="Low complexity" evidence="4">
    <location>
        <begin position="19"/>
        <end position="28"/>
    </location>
</feature>
<feature type="region of interest" description="Disordered" evidence="4">
    <location>
        <begin position="1"/>
        <end position="75"/>
    </location>
</feature>
<dbReference type="AlphaFoldDB" id="A0A8S1IWD6"/>
<dbReference type="InterPro" id="IPR009071">
    <property type="entry name" value="HMG_box_dom"/>
</dbReference>